<evidence type="ECO:0000313" key="6">
    <source>
        <dbReference type="EMBL" id="CAE8702796.1"/>
    </source>
</evidence>
<comment type="similarity">
    <text evidence="1">Belongs to the aldo/keto reductase family.</text>
</comment>
<organism evidence="6 7">
    <name type="scientific">Polarella glacialis</name>
    <name type="common">Dinoflagellate</name>
    <dbReference type="NCBI Taxonomy" id="89957"/>
    <lineage>
        <taxon>Eukaryota</taxon>
        <taxon>Sar</taxon>
        <taxon>Alveolata</taxon>
        <taxon>Dinophyceae</taxon>
        <taxon>Suessiales</taxon>
        <taxon>Suessiaceae</taxon>
        <taxon>Polarella</taxon>
    </lineage>
</organism>
<dbReference type="Pfam" id="PF00024">
    <property type="entry name" value="PAN_1"/>
    <property type="match status" value="1"/>
</dbReference>
<evidence type="ECO:0008006" key="8">
    <source>
        <dbReference type="Google" id="ProtNLM"/>
    </source>
</evidence>
<dbReference type="PANTHER" id="PTHR43827:SF3">
    <property type="entry name" value="NADP-DEPENDENT OXIDOREDUCTASE DOMAIN-CONTAINING PROTEIN"/>
    <property type="match status" value="1"/>
</dbReference>
<evidence type="ECO:0000256" key="2">
    <source>
        <dbReference type="ARBA" id="ARBA00022857"/>
    </source>
</evidence>
<sequence length="355" mass="38764">AYGNEAEIGRAMKDSGVPREELFLATKATSVPLGMAEPTYLEAIFANQLQALQTDYLDVYMLHAAGVRGERLETVWRGMERLVELGRVRSLGVSNFGVEELEELWGFAKIKPVYMQNIFKVYKQGEQILSASGGGGVVQWARDHGVMMVGYSTINSWPHMLPPLQDPHVLSIAQARGRTSSQVLHRWALQHGIAVIPKASSLARIRENAQLLDFELSAAEMLALDGLATLSESTHDQLRPAWIADVFALHRAPGIVAHSSASAAVGQAHLGASVGVRFMQVLSDRQCIREPEEVKARQFSLGGGGHQLSACQEACAAQPDCGFFTFYQSTGYCHMFRTCAEQIDASDGAVVHARQ</sequence>
<evidence type="ECO:0000256" key="1">
    <source>
        <dbReference type="ARBA" id="ARBA00007905"/>
    </source>
</evidence>
<dbReference type="PROSITE" id="PS00062">
    <property type="entry name" value="ALDOKETO_REDUCTASE_2"/>
    <property type="match status" value="1"/>
</dbReference>
<protein>
    <recommendedName>
        <fullName evidence="8">NADP-dependent oxidoreductase domain-containing protein</fullName>
    </recommendedName>
</protein>
<dbReference type="SUPFAM" id="SSF51430">
    <property type="entry name" value="NAD(P)-linked oxidoreductase"/>
    <property type="match status" value="1"/>
</dbReference>
<gene>
    <name evidence="6" type="ORF">PGLA2088_LOCUS32602</name>
</gene>
<dbReference type="InterPro" id="IPR018170">
    <property type="entry name" value="Aldo/ket_reductase_CS"/>
</dbReference>
<evidence type="ECO:0000256" key="3">
    <source>
        <dbReference type="ARBA" id="ARBA00023002"/>
    </source>
</evidence>
<dbReference type="EMBL" id="CAJNNW010030218">
    <property type="protein sequence ID" value="CAE8702796.1"/>
    <property type="molecule type" value="Genomic_DNA"/>
</dbReference>
<evidence type="ECO:0000259" key="5">
    <source>
        <dbReference type="Pfam" id="PF00248"/>
    </source>
</evidence>
<proteinExistence type="inferred from homology"/>
<dbReference type="PRINTS" id="PR00069">
    <property type="entry name" value="ALDKETRDTASE"/>
</dbReference>
<dbReference type="Gene3D" id="3.20.20.100">
    <property type="entry name" value="NADP-dependent oxidoreductase domain"/>
    <property type="match status" value="1"/>
</dbReference>
<dbReference type="InterPro" id="IPR023210">
    <property type="entry name" value="NADP_OxRdtase_dom"/>
</dbReference>
<comment type="caution">
    <text evidence="6">The sequence shown here is derived from an EMBL/GenBank/DDBJ whole genome shotgun (WGS) entry which is preliminary data.</text>
</comment>
<dbReference type="Gene3D" id="3.50.4.10">
    <property type="entry name" value="Hepatocyte Growth Factor"/>
    <property type="match status" value="1"/>
</dbReference>
<evidence type="ECO:0000259" key="4">
    <source>
        <dbReference type="Pfam" id="PF00024"/>
    </source>
</evidence>
<keyword evidence="2" id="KW-0521">NADP</keyword>
<keyword evidence="3" id="KW-0560">Oxidoreductase</keyword>
<feature type="non-terminal residue" evidence="6">
    <location>
        <position position="355"/>
    </location>
</feature>
<name>A0A813KBT8_POLGL</name>
<dbReference type="AlphaFoldDB" id="A0A813KBT8"/>
<dbReference type="InterPro" id="IPR020471">
    <property type="entry name" value="AKR"/>
</dbReference>
<reference evidence="6" key="1">
    <citation type="submission" date="2021-02" db="EMBL/GenBank/DDBJ databases">
        <authorList>
            <person name="Dougan E. K."/>
            <person name="Rhodes N."/>
            <person name="Thang M."/>
            <person name="Chan C."/>
        </authorList>
    </citation>
    <scope>NUCLEOTIDE SEQUENCE</scope>
</reference>
<dbReference type="Proteomes" id="UP000626109">
    <property type="component" value="Unassembled WGS sequence"/>
</dbReference>
<dbReference type="InterPro" id="IPR003609">
    <property type="entry name" value="Pan_app"/>
</dbReference>
<feature type="domain" description="Apple" evidence="4">
    <location>
        <begin position="307"/>
        <end position="338"/>
    </location>
</feature>
<evidence type="ECO:0000313" key="7">
    <source>
        <dbReference type="Proteomes" id="UP000626109"/>
    </source>
</evidence>
<accession>A0A813KBT8</accession>
<dbReference type="CDD" id="cd19071">
    <property type="entry name" value="AKR_AKR1-5-like"/>
    <property type="match status" value="1"/>
</dbReference>
<dbReference type="PANTHER" id="PTHR43827">
    <property type="entry name" value="2,5-DIKETO-D-GLUCONIC ACID REDUCTASE"/>
    <property type="match status" value="1"/>
</dbReference>
<dbReference type="Pfam" id="PF00248">
    <property type="entry name" value="Aldo_ket_red"/>
    <property type="match status" value="2"/>
</dbReference>
<dbReference type="GO" id="GO:0016616">
    <property type="term" value="F:oxidoreductase activity, acting on the CH-OH group of donors, NAD or NADP as acceptor"/>
    <property type="evidence" value="ECO:0007669"/>
    <property type="project" value="UniProtKB-ARBA"/>
</dbReference>
<dbReference type="InterPro" id="IPR036812">
    <property type="entry name" value="NAD(P)_OxRdtase_dom_sf"/>
</dbReference>
<feature type="domain" description="NADP-dependent oxidoreductase" evidence="5">
    <location>
        <begin position="2"/>
        <end position="155"/>
    </location>
</feature>
<feature type="domain" description="NADP-dependent oxidoreductase" evidence="5">
    <location>
        <begin position="170"/>
        <end position="227"/>
    </location>
</feature>